<dbReference type="AlphaFoldDB" id="A0A0E0CRF3"/>
<feature type="compositionally biased region" description="Low complexity" evidence="1">
    <location>
        <begin position="31"/>
        <end position="40"/>
    </location>
</feature>
<dbReference type="EnsemblPlants" id="OMERI02G30960.1">
    <property type="protein sequence ID" value="OMERI02G30960.1"/>
    <property type="gene ID" value="OMERI02G30960"/>
</dbReference>
<sequence length="102" mass="11529">MGYGLRSISKRRRRVRRKTRGNSEGTFSMDRASASSSGTGAEREESSSSRRPRSRALRRRFVAVSTDPTVACCRCLVACRFRRKSEHDTRIAPCSVPRVHRG</sequence>
<accession>A0A0E0CRF3</accession>
<proteinExistence type="predicted"/>
<reference evidence="2" key="2">
    <citation type="submission" date="2018-05" db="EMBL/GenBank/DDBJ databases">
        <title>OmerRS3 (Oryza meridionalis Reference Sequence Version 3).</title>
        <authorList>
            <person name="Zhang J."/>
            <person name="Kudrna D."/>
            <person name="Lee S."/>
            <person name="Talag J."/>
            <person name="Welchert J."/>
            <person name="Wing R.A."/>
        </authorList>
    </citation>
    <scope>NUCLEOTIDE SEQUENCE [LARGE SCALE GENOMIC DNA]</scope>
    <source>
        <strain evidence="2">OR44</strain>
    </source>
</reference>
<keyword evidence="3" id="KW-1185">Reference proteome</keyword>
<evidence type="ECO:0000313" key="3">
    <source>
        <dbReference type="Proteomes" id="UP000008021"/>
    </source>
</evidence>
<feature type="compositionally biased region" description="Basic residues" evidence="1">
    <location>
        <begin position="8"/>
        <end position="20"/>
    </location>
</feature>
<evidence type="ECO:0000256" key="1">
    <source>
        <dbReference type="SAM" id="MobiDB-lite"/>
    </source>
</evidence>
<dbReference type="HOGENOM" id="CLU_2281930_0_0_1"/>
<dbReference type="Gramene" id="OMERI02G30960.1">
    <property type="protein sequence ID" value="OMERI02G30960.1"/>
    <property type="gene ID" value="OMERI02G30960"/>
</dbReference>
<reference evidence="2" key="1">
    <citation type="submission" date="2015-04" db="UniProtKB">
        <authorList>
            <consortium name="EnsemblPlants"/>
        </authorList>
    </citation>
    <scope>IDENTIFICATION</scope>
</reference>
<dbReference type="EnsemblPlants" id="OMERI02G30960.2">
    <property type="protein sequence ID" value="OMERI02G30960.2"/>
    <property type="gene ID" value="OMERI02G30960"/>
</dbReference>
<feature type="region of interest" description="Disordered" evidence="1">
    <location>
        <begin position="1"/>
        <end position="57"/>
    </location>
</feature>
<dbReference type="Gramene" id="OMERI02G30960.2">
    <property type="protein sequence ID" value="OMERI02G30960.2"/>
    <property type="gene ID" value="OMERI02G30960"/>
</dbReference>
<dbReference type="Proteomes" id="UP000008021">
    <property type="component" value="Chromosome 2"/>
</dbReference>
<evidence type="ECO:0000313" key="2">
    <source>
        <dbReference type="EnsemblPlants" id="OMERI02G30960.1"/>
    </source>
</evidence>
<protein>
    <submittedName>
        <fullName evidence="2">Uncharacterized protein</fullName>
    </submittedName>
</protein>
<name>A0A0E0CRF3_9ORYZ</name>
<organism evidence="2">
    <name type="scientific">Oryza meridionalis</name>
    <dbReference type="NCBI Taxonomy" id="40149"/>
    <lineage>
        <taxon>Eukaryota</taxon>
        <taxon>Viridiplantae</taxon>
        <taxon>Streptophyta</taxon>
        <taxon>Embryophyta</taxon>
        <taxon>Tracheophyta</taxon>
        <taxon>Spermatophyta</taxon>
        <taxon>Magnoliopsida</taxon>
        <taxon>Liliopsida</taxon>
        <taxon>Poales</taxon>
        <taxon>Poaceae</taxon>
        <taxon>BOP clade</taxon>
        <taxon>Oryzoideae</taxon>
        <taxon>Oryzeae</taxon>
        <taxon>Oryzinae</taxon>
        <taxon>Oryza</taxon>
    </lineage>
</organism>